<evidence type="ECO:0000313" key="3">
    <source>
        <dbReference type="Proteomes" id="UP000278222"/>
    </source>
</evidence>
<evidence type="ECO:0000313" key="2">
    <source>
        <dbReference type="EMBL" id="ROQ01815.1"/>
    </source>
</evidence>
<name>A0A3N1MFB1_9PROT</name>
<dbReference type="InterPro" id="IPR036928">
    <property type="entry name" value="AS_sf"/>
</dbReference>
<dbReference type="InterPro" id="IPR023631">
    <property type="entry name" value="Amidase_dom"/>
</dbReference>
<evidence type="ECO:0000259" key="1">
    <source>
        <dbReference type="Pfam" id="PF01425"/>
    </source>
</evidence>
<accession>A0A3N1MFB1</accession>
<dbReference type="NCBIfam" id="NF004816">
    <property type="entry name" value="PRK06170.1"/>
    <property type="match status" value="1"/>
</dbReference>
<dbReference type="SUPFAM" id="SSF75304">
    <property type="entry name" value="Amidase signature (AS) enzymes"/>
    <property type="match status" value="1"/>
</dbReference>
<protein>
    <submittedName>
        <fullName evidence="2">Amidase</fullName>
    </submittedName>
</protein>
<reference evidence="2 3" key="1">
    <citation type="submission" date="2018-11" db="EMBL/GenBank/DDBJ databases">
        <title>Genomic Encyclopedia of Type Strains, Phase IV (KMG-IV): sequencing the most valuable type-strain genomes for metagenomic binning, comparative biology and taxonomic classification.</title>
        <authorList>
            <person name="Goeker M."/>
        </authorList>
    </citation>
    <scope>NUCLEOTIDE SEQUENCE [LARGE SCALE GENOMIC DNA]</scope>
    <source>
        <strain evidence="2 3">DSM 5900</strain>
    </source>
</reference>
<dbReference type="AlphaFoldDB" id="A0A3N1MFB1"/>
<gene>
    <name evidence="2" type="ORF">EDC65_1002</name>
</gene>
<dbReference type="PANTHER" id="PTHR43372">
    <property type="entry name" value="FATTY-ACID AMIDE HYDROLASE"/>
    <property type="match status" value="1"/>
</dbReference>
<dbReference type="Pfam" id="PF01425">
    <property type="entry name" value="Amidase"/>
    <property type="match status" value="1"/>
</dbReference>
<dbReference type="EMBL" id="RJKX01000011">
    <property type="protein sequence ID" value="ROQ01815.1"/>
    <property type="molecule type" value="Genomic_DNA"/>
</dbReference>
<dbReference type="InterPro" id="IPR052739">
    <property type="entry name" value="FAAH2"/>
</dbReference>
<dbReference type="Proteomes" id="UP000278222">
    <property type="component" value="Unassembled WGS sequence"/>
</dbReference>
<proteinExistence type="predicted"/>
<dbReference type="RefSeq" id="WP_123688542.1">
    <property type="nucleotide sequence ID" value="NZ_AP019700.1"/>
</dbReference>
<organism evidence="2 3">
    <name type="scientific">Stella humosa</name>
    <dbReference type="NCBI Taxonomy" id="94"/>
    <lineage>
        <taxon>Bacteria</taxon>
        <taxon>Pseudomonadati</taxon>
        <taxon>Pseudomonadota</taxon>
        <taxon>Alphaproteobacteria</taxon>
        <taxon>Rhodospirillales</taxon>
        <taxon>Stellaceae</taxon>
        <taxon>Stella</taxon>
    </lineage>
</organism>
<dbReference type="Gene3D" id="3.90.1300.10">
    <property type="entry name" value="Amidase signature (AS) domain"/>
    <property type="match status" value="1"/>
</dbReference>
<feature type="domain" description="Amidase" evidence="1">
    <location>
        <begin position="25"/>
        <end position="463"/>
    </location>
</feature>
<dbReference type="OrthoDB" id="9814821at2"/>
<dbReference type="PANTHER" id="PTHR43372:SF4">
    <property type="entry name" value="FATTY-ACID AMIDE HYDROLASE 2"/>
    <property type="match status" value="1"/>
</dbReference>
<dbReference type="GO" id="GO:0012505">
    <property type="term" value="C:endomembrane system"/>
    <property type="evidence" value="ECO:0007669"/>
    <property type="project" value="TreeGrafter"/>
</dbReference>
<comment type="caution">
    <text evidence="2">The sequence shown here is derived from an EMBL/GenBank/DDBJ whole genome shotgun (WGS) entry which is preliminary data.</text>
</comment>
<sequence>MQDLPFRSAKELASLIRRKKVSALELLDLYLARVERHNPALNAVVAMDVGQARKRARAADRALAKGKPWGPLHGVPMTIKESFDVAGLPTTWGLPAYADNIAKHSSVPVERMEAAGVVLFGKTNVPAWLADWQSYNAVYGTCNNPWDVTRTPGGSSGGSAAVLAAGLTGIEAGSDIGASIRNPAHYCGVYGHKPTYEICASRGQALPGVLSGSDIAVIGPMARSADDLDIALTALAGPDAIEAGGWQLRLPPSRKKTLREFKVAVVLNDPNGEVDREIQDRLQELADFLSKKMKVKVADAHPDIDTTDAHRTYIHLLRMATCGRQTDEDFARNREIAEGLAKSDDSYYARMMRANTGSHRDWLAHNEKRRHLQWAWHEFFQSYDILLCPAASSTAFAHNHEGNRWDQKIVVNGKPVSVIDQMFWAGYPGVVYLPATVAPAGLGASTGLPLGVQIVGPFGGDRSTIRFAQLLAKEWHGYTPPPGFS</sequence>
<keyword evidence="3" id="KW-1185">Reference proteome</keyword>